<sequence length="187" mass="21903">MVSRLSSEIIKNGGFLSNHTNHGLCFRIIVKETDEHDFDLESSTDPILPLLLVWLMTYWDQEKVSIYHWDNPFKLDDEGFGVIKLICISPNKTKTKSETLLSIDFTQYQLLIKPLLQFPINLINIRQICSEYNSDYFTKIENVMSTMHINRTMFLNNDHDDDGIGDVDEYMTRYIYYGVNIQFSKNV</sequence>
<reference evidence="1" key="1">
    <citation type="journal article" date="2020" name="Nature">
        <title>Giant virus diversity and host interactions through global metagenomics.</title>
        <authorList>
            <person name="Schulz F."/>
            <person name="Roux S."/>
            <person name="Paez-Espino D."/>
            <person name="Jungbluth S."/>
            <person name="Walsh D.A."/>
            <person name="Denef V.J."/>
            <person name="McMahon K.D."/>
            <person name="Konstantinidis K.T."/>
            <person name="Eloe-Fadrosh E.A."/>
            <person name="Kyrpides N.C."/>
            <person name="Woyke T."/>
        </authorList>
    </citation>
    <scope>NUCLEOTIDE SEQUENCE</scope>
    <source>
        <strain evidence="1">GVMAG-M-3300023179-150</strain>
    </source>
</reference>
<proteinExistence type="predicted"/>
<protein>
    <submittedName>
        <fullName evidence="1">Uncharacterized protein</fullName>
    </submittedName>
</protein>
<dbReference type="EMBL" id="MN739748">
    <property type="protein sequence ID" value="QHT24712.1"/>
    <property type="molecule type" value="Genomic_DNA"/>
</dbReference>
<accession>A0A6C0E7K1</accession>
<evidence type="ECO:0000313" key="1">
    <source>
        <dbReference type="EMBL" id="QHT24712.1"/>
    </source>
</evidence>
<name>A0A6C0E7K1_9ZZZZ</name>
<organism evidence="1">
    <name type="scientific">viral metagenome</name>
    <dbReference type="NCBI Taxonomy" id="1070528"/>
    <lineage>
        <taxon>unclassified sequences</taxon>
        <taxon>metagenomes</taxon>
        <taxon>organismal metagenomes</taxon>
    </lineage>
</organism>
<dbReference type="AlphaFoldDB" id="A0A6C0E7K1"/>